<evidence type="ECO:0000313" key="3">
    <source>
        <dbReference type="Proteomes" id="UP000054304"/>
    </source>
</evidence>
<dbReference type="PROSITE" id="PS01220">
    <property type="entry name" value="PBP"/>
    <property type="match status" value="1"/>
</dbReference>
<dbReference type="Proteomes" id="UP000054304">
    <property type="component" value="Unassembled WGS sequence"/>
</dbReference>
<dbReference type="InterPro" id="IPR008914">
    <property type="entry name" value="PEBP"/>
</dbReference>
<proteinExistence type="inferred from homology"/>
<dbReference type="EMBL" id="LN736370">
    <property type="protein sequence ID" value="CEP64319.1"/>
    <property type="molecule type" value="Genomic_DNA"/>
</dbReference>
<gene>
    <name evidence="2" type="ORF">LALA0_S11e01420g</name>
</gene>
<sequence length="208" mass="23197">MNYALDISKVANDALHTHEIIPDVVKSSDFKPWGLLAAEYSASAPVAMGNTLTVDETQLKPKIHFTLDPKSEFKIKDSDLFTLVITDPDAPSRHDKKWSEYAHYVETDIRLPFEYQHGTSSPVPDFVASQLTNGKTFLEYLGPAPPSGTGKHRYVFLLYKQPGDSSSFTKIVDRPNWGFGTPATGADKWATENHLQLIAANFFHAENK</sequence>
<accession>A0A0C7ND62</accession>
<dbReference type="InterPro" id="IPR001858">
    <property type="entry name" value="Phosphatidylethanolamine-bd_CS"/>
</dbReference>
<comment type="similarity">
    <text evidence="1">Belongs to the phosphatidylethanolamine-binding protein family.</text>
</comment>
<dbReference type="Gene3D" id="3.90.280.10">
    <property type="entry name" value="PEBP-like"/>
    <property type="match status" value="1"/>
</dbReference>
<dbReference type="InterPro" id="IPR036610">
    <property type="entry name" value="PEBP-like_sf"/>
</dbReference>
<dbReference type="InterPro" id="IPR035810">
    <property type="entry name" value="PEBP_euk"/>
</dbReference>
<dbReference type="STRING" id="1245769.A0A0C7ND62"/>
<dbReference type="Pfam" id="PF01161">
    <property type="entry name" value="PBP"/>
    <property type="match status" value="1"/>
</dbReference>
<dbReference type="CDD" id="cd00866">
    <property type="entry name" value="PEBP_euk"/>
    <property type="match status" value="1"/>
</dbReference>
<evidence type="ECO:0000313" key="2">
    <source>
        <dbReference type="EMBL" id="CEP64319.1"/>
    </source>
</evidence>
<reference evidence="2 3" key="1">
    <citation type="submission" date="2014-12" db="EMBL/GenBank/DDBJ databases">
        <authorList>
            <person name="Neuveglise Cecile"/>
        </authorList>
    </citation>
    <scope>NUCLEOTIDE SEQUENCE [LARGE SCALE GENOMIC DNA]</scope>
    <source>
        <strain evidence="2 3">CBS 12615</strain>
    </source>
</reference>
<dbReference type="GO" id="GO:0046578">
    <property type="term" value="P:regulation of Ras protein signal transduction"/>
    <property type="evidence" value="ECO:0007669"/>
    <property type="project" value="EnsemblFungi"/>
</dbReference>
<dbReference type="SUPFAM" id="SSF49777">
    <property type="entry name" value="PEBP-like"/>
    <property type="match status" value="1"/>
</dbReference>
<dbReference type="HOGENOM" id="CLU_043994_3_1_1"/>
<dbReference type="GO" id="GO:0000329">
    <property type="term" value="C:fungal-type vacuole membrane"/>
    <property type="evidence" value="ECO:0007669"/>
    <property type="project" value="EnsemblFungi"/>
</dbReference>
<evidence type="ECO:0000256" key="1">
    <source>
        <dbReference type="ARBA" id="ARBA00007091"/>
    </source>
</evidence>
<dbReference type="GO" id="GO:0000328">
    <property type="term" value="C:fungal-type vacuole lumen"/>
    <property type="evidence" value="ECO:0007669"/>
    <property type="project" value="EnsemblFungi"/>
</dbReference>
<keyword evidence="3" id="KW-1185">Reference proteome</keyword>
<name>A0A0C7ND62_9SACH</name>
<dbReference type="GO" id="GO:0005543">
    <property type="term" value="F:phospholipid binding"/>
    <property type="evidence" value="ECO:0007669"/>
    <property type="project" value="EnsemblFungi"/>
</dbReference>
<dbReference type="GO" id="GO:0030162">
    <property type="term" value="P:regulation of proteolysis"/>
    <property type="evidence" value="ECO:0007669"/>
    <property type="project" value="EnsemblFungi"/>
</dbReference>
<organism evidence="2 3">
    <name type="scientific">Lachancea lanzarotensis</name>
    <dbReference type="NCBI Taxonomy" id="1245769"/>
    <lineage>
        <taxon>Eukaryota</taxon>
        <taxon>Fungi</taxon>
        <taxon>Dikarya</taxon>
        <taxon>Ascomycota</taxon>
        <taxon>Saccharomycotina</taxon>
        <taxon>Saccharomycetes</taxon>
        <taxon>Saccharomycetales</taxon>
        <taxon>Saccharomycetaceae</taxon>
        <taxon>Lachancea</taxon>
    </lineage>
</organism>
<dbReference type="PANTHER" id="PTHR11362:SF148">
    <property type="entry name" value="CARBOXYPEPTIDASE Y INHIBITOR"/>
    <property type="match status" value="1"/>
</dbReference>
<dbReference type="OrthoDB" id="2506647at2759"/>
<dbReference type="AlphaFoldDB" id="A0A0C7ND62"/>
<dbReference type="GeneID" id="34687867"/>
<dbReference type="GO" id="GO:0030414">
    <property type="term" value="F:peptidase inhibitor activity"/>
    <property type="evidence" value="ECO:0007669"/>
    <property type="project" value="EnsemblFungi"/>
</dbReference>
<dbReference type="RefSeq" id="XP_022630527.1">
    <property type="nucleotide sequence ID" value="XM_022775147.1"/>
</dbReference>
<protein>
    <submittedName>
        <fullName evidence="2">LALA0S11e01420g1_1</fullName>
    </submittedName>
</protein>
<dbReference type="PANTHER" id="PTHR11362">
    <property type="entry name" value="PHOSPHATIDYLETHANOLAMINE-BINDING PROTEIN"/>
    <property type="match status" value="1"/>
</dbReference>